<keyword evidence="1" id="KW-0472">Membrane</keyword>
<reference evidence="2 3" key="1">
    <citation type="submission" date="2017-03" db="EMBL/GenBank/DDBJ databases">
        <title>Genome Survey of Euroglyphus maynei.</title>
        <authorList>
            <person name="Arlian L.G."/>
            <person name="Morgan M.S."/>
            <person name="Rider S.D."/>
        </authorList>
    </citation>
    <scope>NUCLEOTIDE SEQUENCE [LARGE SCALE GENOMIC DNA]</scope>
    <source>
        <strain evidence="2">Arlian Lab</strain>
        <tissue evidence="2">Whole body</tissue>
    </source>
</reference>
<sequence>MATNDKQTTLTCGIVVVVVVSCLGVAVVVSPIPLSGDGKSTVKQPCKVVVLDLYPFTTPFVVDVVPDVCCNDCIEIVPG</sequence>
<accession>A0A1Y3B1F5</accession>
<name>A0A1Y3B1F5_EURMA</name>
<gene>
    <name evidence="2" type="ORF">BLA29_006411</name>
</gene>
<organism evidence="2 3">
    <name type="scientific">Euroglyphus maynei</name>
    <name type="common">Mayne's house dust mite</name>
    <dbReference type="NCBI Taxonomy" id="6958"/>
    <lineage>
        <taxon>Eukaryota</taxon>
        <taxon>Metazoa</taxon>
        <taxon>Ecdysozoa</taxon>
        <taxon>Arthropoda</taxon>
        <taxon>Chelicerata</taxon>
        <taxon>Arachnida</taxon>
        <taxon>Acari</taxon>
        <taxon>Acariformes</taxon>
        <taxon>Sarcoptiformes</taxon>
        <taxon>Astigmata</taxon>
        <taxon>Psoroptidia</taxon>
        <taxon>Analgoidea</taxon>
        <taxon>Pyroglyphidae</taxon>
        <taxon>Pyroglyphinae</taxon>
        <taxon>Euroglyphus</taxon>
    </lineage>
</organism>
<keyword evidence="3" id="KW-1185">Reference proteome</keyword>
<keyword evidence="1" id="KW-0812">Transmembrane</keyword>
<comment type="caution">
    <text evidence="2">The sequence shown here is derived from an EMBL/GenBank/DDBJ whole genome shotgun (WGS) entry which is preliminary data.</text>
</comment>
<dbReference type="Proteomes" id="UP000194236">
    <property type="component" value="Unassembled WGS sequence"/>
</dbReference>
<evidence type="ECO:0000256" key="1">
    <source>
        <dbReference type="SAM" id="Phobius"/>
    </source>
</evidence>
<proteinExistence type="predicted"/>
<dbReference type="EMBL" id="MUJZ01050486">
    <property type="protein sequence ID" value="OTF73703.1"/>
    <property type="molecule type" value="Genomic_DNA"/>
</dbReference>
<evidence type="ECO:0000313" key="2">
    <source>
        <dbReference type="EMBL" id="OTF73703.1"/>
    </source>
</evidence>
<feature type="transmembrane region" description="Helical" evidence="1">
    <location>
        <begin position="12"/>
        <end position="34"/>
    </location>
</feature>
<evidence type="ECO:0000313" key="3">
    <source>
        <dbReference type="Proteomes" id="UP000194236"/>
    </source>
</evidence>
<protein>
    <submittedName>
        <fullName evidence="2">Uncharacterized protein</fullName>
    </submittedName>
</protein>
<dbReference type="PROSITE" id="PS51257">
    <property type="entry name" value="PROKAR_LIPOPROTEIN"/>
    <property type="match status" value="1"/>
</dbReference>
<keyword evidence="1" id="KW-1133">Transmembrane helix</keyword>
<dbReference type="AlphaFoldDB" id="A0A1Y3B1F5"/>